<reference evidence="2 3" key="2">
    <citation type="journal article" date="2008" name="Nature">
        <title>The Phaeodactylum genome reveals the evolutionary history of diatom genomes.</title>
        <authorList>
            <person name="Bowler C."/>
            <person name="Allen A.E."/>
            <person name="Badger J.H."/>
            <person name="Grimwood J."/>
            <person name="Jabbari K."/>
            <person name="Kuo A."/>
            <person name="Maheswari U."/>
            <person name="Martens C."/>
            <person name="Maumus F."/>
            <person name="Otillar R.P."/>
            <person name="Rayko E."/>
            <person name="Salamov A."/>
            <person name="Vandepoele K."/>
            <person name="Beszteri B."/>
            <person name="Gruber A."/>
            <person name="Heijde M."/>
            <person name="Katinka M."/>
            <person name="Mock T."/>
            <person name="Valentin K."/>
            <person name="Verret F."/>
            <person name="Berges J.A."/>
            <person name="Brownlee C."/>
            <person name="Cadoret J.P."/>
            <person name="Chiovitti A."/>
            <person name="Choi C.J."/>
            <person name="Coesel S."/>
            <person name="De Martino A."/>
            <person name="Detter J.C."/>
            <person name="Durkin C."/>
            <person name="Falciatore A."/>
            <person name="Fournet J."/>
            <person name="Haruta M."/>
            <person name="Huysman M.J."/>
            <person name="Jenkins B.D."/>
            <person name="Jiroutova K."/>
            <person name="Jorgensen R.E."/>
            <person name="Joubert Y."/>
            <person name="Kaplan A."/>
            <person name="Kroger N."/>
            <person name="Kroth P.G."/>
            <person name="La Roche J."/>
            <person name="Lindquist E."/>
            <person name="Lommer M."/>
            <person name="Martin-Jezequel V."/>
            <person name="Lopez P.J."/>
            <person name="Lucas S."/>
            <person name="Mangogna M."/>
            <person name="McGinnis K."/>
            <person name="Medlin L.K."/>
            <person name="Montsant A."/>
            <person name="Oudot-Le Secq M.P."/>
            <person name="Napoli C."/>
            <person name="Obornik M."/>
            <person name="Parker M.S."/>
            <person name="Petit J.L."/>
            <person name="Porcel B.M."/>
            <person name="Poulsen N."/>
            <person name="Robison M."/>
            <person name="Rychlewski L."/>
            <person name="Rynearson T.A."/>
            <person name="Schmutz J."/>
            <person name="Shapiro H."/>
            <person name="Siaut M."/>
            <person name="Stanley M."/>
            <person name="Sussman M.R."/>
            <person name="Taylor A.R."/>
            <person name="Vardi A."/>
            <person name="von Dassow P."/>
            <person name="Vyverman W."/>
            <person name="Willis A."/>
            <person name="Wyrwicz L.S."/>
            <person name="Rokhsar D.S."/>
            <person name="Weissenbach J."/>
            <person name="Armbrust E.V."/>
            <person name="Green B.R."/>
            <person name="Van de Peer Y."/>
            <person name="Grigoriev I.V."/>
        </authorList>
    </citation>
    <scope>NUCLEOTIDE SEQUENCE [LARGE SCALE GENOMIC DNA]</scope>
    <source>
        <strain evidence="2 3">CCMP1335</strain>
    </source>
</reference>
<evidence type="ECO:0000256" key="1">
    <source>
        <dbReference type="SAM" id="MobiDB-lite"/>
    </source>
</evidence>
<dbReference type="PaxDb" id="35128-Thaps21774"/>
<dbReference type="KEGG" id="tps:THAPSDRAFT_21774"/>
<dbReference type="RefSeq" id="XP_002288351.1">
    <property type="nucleotide sequence ID" value="XM_002288315.1"/>
</dbReference>
<reference evidence="2 3" key="1">
    <citation type="journal article" date="2004" name="Science">
        <title>The genome of the diatom Thalassiosira pseudonana: ecology, evolution, and metabolism.</title>
        <authorList>
            <person name="Armbrust E.V."/>
            <person name="Berges J.A."/>
            <person name="Bowler C."/>
            <person name="Green B.R."/>
            <person name="Martinez D."/>
            <person name="Putnam N.H."/>
            <person name="Zhou S."/>
            <person name="Allen A.E."/>
            <person name="Apt K.E."/>
            <person name="Bechner M."/>
            <person name="Brzezinski M.A."/>
            <person name="Chaal B.K."/>
            <person name="Chiovitti A."/>
            <person name="Davis A.K."/>
            <person name="Demarest M.S."/>
            <person name="Detter J.C."/>
            <person name="Glavina T."/>
            <person name="Goodstein D."/>
            <person name="Hadi M.Z."/>
            <person name="Hellsten U."/>
            <person name="Hildebrand M."/>
            <person name="Jenkins B.D."/>
            <person name="Jurka J."/>
            <person name="Kapitonov V.V."/>
            <person name="Kroger N."/>
            <person name="Lau W.W."/>
            <person name="Lane T.W."/>
            <person name="Larimer F.W."/>
            <person name="Lippmeier J.C."/>
            <person name="Lucas S."/>
            <person name="Medina M."/>
            <person name="Montsant A."/>
            <person name="Obornik M."/>
            <person name="Parker M.S."/>
            <person name="Palenik B."/>
            <person name="Pazour G.J."/>
            <person name="Richardson P.M."/>
            <person name="Rynearson T.A."/>
            <person name="Saito M.A."/>
            <person name="Schwartz D.C."/>
            <person name="Thamatrakoln K."/>
            <person name="Valentin K."/>
            <person name="Vardi A."/>
            <person name="Wilkerson F.P."/>
            <person name="Rokhsar D.S."/>
        </authorList>
    </citation>
    <scope>NUCLEOTIDE SEQUENCE [LARGE SCALE GENOMIC DNA]</scope>
    <source>
        <strain evidence="2 3">CCMP1335</strain>
    </source>
</reference>
<dbReference type="Proteomes" id="UP000001449">
    <property type="component" value="Chromosome 3"/>
</dbReference>
<dbReference type="InParanoid" id="B8BXY0"/>
<evidence type="ECO:0000313" key="2">
    <source>
        <dbReference type="EMBL" id="EED93787.1"/>
    </source>
</evidence>
<gene>
    <name evidence="2" type="ORF">THAPSDRAFT_21774</name>
</gene>
<organism evidence="2 3">
    <name type="scientific">Thalassiosira pseudonana</name>
    <name type="common">Marine diatom</name>
    <name type="synonym">Cyclotella nana</name>
    <dbReference type="NCBI Taxonomy" id="35128"/>
    <lineage>
        <taxon>Eukaryota</taxon>
        <taxon>Sar</taxon>
        <taxon>Stramenopiles</taxon>
        <taxon>Ochrophyta</taxon>
        <taxon>Bacillariophyta</taxon>
        <taxon>Coscinodiscophyceae</taxon>
        <taxon>Thalassiosirophycidae</taxon>
        <taxon>Thalassiosirales</taxon>
        <taxon>Thalassiosiraceae</taxon>
        <taxon>Thalassiosira</taxon>
    </lineage>
</organism>
<dbReference type="AlphaFoldDB" id="B8BXY0"/>
<accession>B8BXY0</accession>
<proteinExistence type="predicted"/>
<feature type="region of interest" description="Disordered" evidence="1">
    <location>
        <begin position="111"/>
        <end position="132"/>
    </location>
</feature>
<feature type="compositionally biased region" description="Polar residues" evidence="1">
    <location>
        <begin position="111"/>
        <end position="131"/>
    </location>
</feature>
<dbReference type="EMBL" id="CM000640">
    <property type="protein sequence ID" value="EED93787.1"/>
    <property type="molecule type" value="Genomic_DNA"/>
</dbReference>
<feature type="region of interest" description="Disordered" evidence="1">
    <location>
        <begin position="1069"/>
        <end position="1089"/>
    </location>
</feature>
<keyword evidence="3" id="KW-1185">Reference proteome</keyword>
<evidence type="ECO:0000313" key="3">
    <source>
        <dbReference type="Proteomes" id="UP000001449"/>
    </source>
</evidence>
<feature type="compositionally biased region" description="Low complexity" evidence="1">
    <location>
        <begin position="516"/>
        <end position="565"/>
    </location>
</feature>
<dbReference type="GeneID" id="7451676"/>
<feature type="region of interest" description="Disordered" evidence="1">
    <location>
        <begin position="514"/>
        <end position="579"/>
    </location>
</feature>
<sequence>MASPRATASEAFFSPSYIKQPQTITAVPPSPTQRHHAPSPVHQQWDSILYRLRTNALPICPSAFSVRVIVYQRLNEKNRRWMTTLVIITAVIRGDLLATMDHVERRAQVAKTTNAEAANTPTVSPVESSEAPTVDLNPGSYYCSDLYKDASYDGECGVPCPSGLNSECSEGQYCYGPQPLCTPVYKVGAGTRYCGSSFTDMTSKCATECKNGLDEECPTGEICWGDSPCGKIGFEVFDLEKAQGMLWCASSYKDLVENCPKPCNGGTDEECGEGMSCFNMSDEDIPCSEAGVGVKEPVDPANLWCGSSWNHVLENCSKNCVGGTDEECDYGMTCYDLTGNDLICKEATVGVKEKGDPNTRWCGSNFNDMLATCPKRCREGTNEECGDGMTCFEGSPCIWEGVGVEVEEKDTTKMFCGSDYENAMTCSTPCPSGMSSDCPTGSECFSDVECGSEMSSSESNSMSNPFEEITVEVDMTPLEAEQSSTAMDKTEAETASSVSNMFVEVTMDDVEPEAQALEASSEPVPSSSSELTSSSTESLPEPAAAGGNSETLSESPTSSEEAAPSNTVVNPFEKPSSSEPMIGLQAKNIRMAIYGLNELGSHHIQAWEILAAEYVEAFFNEFSDSSSDIIRAAVSDVATVYEVTDVSLSSSRRGLRSSQRRAEGMTAFLLEYTQTTRYMSERDTKIGEVLQHPFNSPTKRASFVKYLQDNSDLFGGLSYVSAIFLPQKFEAAVDTSSPEAAAYDPTYESFYCHNSGEACPSGQCVDGDLCLFMPGRSDPIVPIAPYVAPAQGTSEASQSWASEILSSALNGDLPSQDTLATEQIEAHSEPVVSQIEQAQPIGTVAVDNLPYSNAAYGPTTVTGEMTLEGMQLVEVDQIYEWQYMTSVYEQEFYNTDPPTNDYVKNSVYDFATVIKLIDVKYSGDDTIIKFEQTIKYNTVDASIPSSAIVTQPFLTPEYREGYITYLKTMLPQFESLSSTSSVQDDALQANEVDVAAMLAKLTESFYCAEAWPLDCQTAVKCENGDGCPHGQKCFAAPSCVAEEVSPQQQTESTAWVGNDATETITSVSELSQHEAVTTSFPPTSSVSDASDLNMSEVMAQVTTEPPVPESTIASVNQQYSSTVAAVPSATTESPLSLDDLEESIVSDEQELLPTQQNATSYSYGAFNSGANAAQFFDRSSAAEAGQPNQQQPQYEHPDWFAGYWSTASLESSPSSIRTASLVASLVLSSSLWLTML</sequence>
<dbReference type="eggNOG" id="ENOG502QX85">
    <property type="taxonomic scope" value="Eukaryota"/>
</dbReference>
<feature type="compositionally biased region" description="Low complexity" evidence="1">
    <location>
        <begin position="1076"/>
        <end position="1087"/>
    </location>
</feature>
<dbReference type="HOGENOM" id="CLU_267230_0_0_1"/>
<protein>
    <submittedName>
        <fullName evidence="2">Uncharacterized protein</fullName>
    </submittedName>
</protein>
<name>B8BXY0_THAPS</name>